<dbReference type="Proteomes" id="UP000887013">
    <property type="component" value="Unassembled WGS sequence"/>
</dbReference>
<feature type="region of interest" description="Disordered" evidence="1">
    <location>
        <begin position="75"/>
        <end position="97"/>
    </location>
</feature>
<sequence>MQFIDFVIAASWIEYRRHKAMSSAPKSDHLDYLAFRIKIQEYLFHGSKEGDTSEYEPSELPTPQKWKMNAKVPLPSDHLSKKENLYLPEISQPASKN</sequence>
<dbReference type="EMBL" id="BMAW01064374">
    <property type="protein sequence ID" value="GFT44850.1"/>
    <property type="molecule type" value="Genomic_DNA"/>
</dbReference>
<comment type="caution">
    <text evidence="2">The sequence shown here is derived from an EMBL/GenBank/DDBJ whole genome shotgun (WGS) entry which is preliminary data.</text>
</comment>
<evidence type="ECO:0000313" key="3">
    <source>
        <dbReference type="Proteomes" id="UP000887013"/>
    </source>
</evidence>
<organism evidence="2 3">
    <name type="scientific">Nephila pilipes</name>
    <name type="common">Giant wood spider</name>
    <name type="synonym">Nephila maculata</name>
    <dbReference type="NCBI Taxonomy" id="299642"/>
    <lineage>
        <taxon>Eukaryota</taxon>
        <taxon>Metazoa</taxon>
        <taxon>Ecdysozoa</taxon>
        <taxon>Arthropoda</taxon>
        <taxon>Chelicerata</taxon>
        <taxon>Arachnida</taxon>
        <taxon>Araneae</taxon>
        <taxon>Araneomorphae</taxon>
        <taxon>Entelegynae</taxon>
        <taxon>Araneoidea</taxon>
        <taxon>Nephilidae</taxon>
        <taxon>Nephila</taxon>
    </lineage>
</organism>
<dbReference type="OrthoDB" id="6495616at2759"/>
<evidence type="ECO:0000313" key="2">
    <source>
        <dbReference type="EMBL" id="GFT44850.1"/>
    </source>
</evidence>
<reference evidence="2" key="1">
    <citation type="submission" date="2020-08" db="EMBL/GenBank/DDBJ databases">
        <title>Multicomponent nature underlies the extraordinary mechanical properties of spider dragline silk.</title>
        <authorList>
            <person name="Kono N."/>
            <person name="Nakamura H."/>
            <person name="Mori M."/>
            <person name="Yoshida Y."/>
            <person name="Ohtoshi R."/>
            <person name="Malay A.D."/>
            <person name="Moran D.A.P."/>
            <person name="Tomita M."/>
            <person name="Numata K."/>
            <person name="Arakawa K."/>
        </authorList>
    </citation>
    <scope>NUCLEOTIDE SEQUENCE</scope>
</reference>
<evidence type="ECO:0000256" key="1">
    <source>
        <dbReference type="SAM" id="MobiDB-lite"/>
    </source>
</evidence>
<gene>
    <name evidence="2" type="ORF">NPIL_515541</name>
</gene>
<accession>A0A8X6P3F9</accession>
<proteinExistence type="predicted"/>
<dbReference type="AlphaFoldDB" id="A0A8X6P3F9"/>
<protein>
    <submittedName>
        <fullName evidence="2">Uncharacterized protein</fullName>
    </submittedName>
</protein>
<keyword evidence="3" id="KW-1185">Reference proteome</keyword>
<name>A0A8X6P3F9_NEPPI</name>